<feature type="region of interest" description="Disordered" evidence="1">
    <location>
        <begin position="1"/>
        <end position="29"/>
    </location>
</feature>
<protein>
    <submittedName>
        <fullName evidence="3">Uncharacterized protein</fullName>
    </submittedName>
</protein>
<keyword evidence="2" id="KW-1133">Transmembrane helix</keyword>
<reference evidence="3 4" key="1">
    <citation type="journal article" date="2005" name="Science">
        <title>Genome of the host-cell transforming parasite Theileria annulata compared with T. parva.</title>
        <authorList>
            <person name="Pain A."/>
            <person name="Renauld H."/>
            <person name="Berriman M."/>
            <person name="Murphy L."/>
            <person name="Yeats C.A."/>
            <person name="Weir W."/>
            <person name="Kerhornou A."/>
            <person name="Aslett M."/>
            <person name="Bishop R."/>
            <person name="Bouchier C."/>
            <person name="Cochet M."/>
            <person name="Coulson R.M.R."/>
            <person name="Cronin A."/>
            <person name="de Villiers E.P."/>
            <person name="Fraser A."/>
            <person name="Fosker N."/>
            <person name="Gardner M."/>
            <person name="Goble A."/>
            <person name="Griffiths-Jones S."/>
            <person name="Harris D.E."/>
            <person name="Katzer F."/>
            <person name="Larke N."/>
            <person name="Lord A."/>
            <person name="Maser P."/>
            <person name="McKellar S."/>
            <person name="Mooney P."/>
            <person name="Morton F."/>
            <person name="Nene V."/>
            <person name="O'Neil S."/>
            <person name="Price C."/>
            <person name="Quail M.A."/>
            <person name="Rabbinowitsch E."/>
            <person name="Rawlings N.D."/>
            <person name="Rutter S."/>
            <person name="Saunders D."/>
            <person name="Seeger K."/>
            <person name="Shah T."/>
            <person name="Squares R."/>
            <person name="Squares S."/>
            <person name="Tivey A."/>
            <person name="Walker A.R."/>
            <person name="Woodward J."/>
            <person name="Dobbelaere D.A.E."/>
            <person name="Langsley G."/>
            <person name="Rajandream M.A."/>
            <person name="McKeever D."/>
            <person name="Shiels B."/>
            <person name="Tait A."/>
            <person name="Barrell B.G."/>
            <person name="Hall N."/>
        </authorList>
    </citation>
    <scope>NUCLEOTIDE SEQUENCE [LARGE SCALE GENOMIC DNA]</scope>
    <source>
        <strain evidence="4">Ankara</strain>
    </source>
</reference>
<keyword evidence="2" id="KW-0472">Membrane</keyword>
<feature type="transmembrane region" description="Helical" evidence="2">
    <location>
        <begin position="136"/>
        <end position="157"/>
    </location>
</feature>
<evidence type="ECO:0000313" key="4">
    <source>
        <dbReference type="Proteomes" id="UP000001950"/>
    </source>
</evidence>
<evidence type="ECO:0000256" key="2">
    <source>
        <dbReference type="SAM" id="Phobius"/>
    </source>
</evidence>
<dbReference type="AlphaFoldDB" id="Q4UBF9"/>
<dbReference type="GeneID" id="3865257"/>
<dbReference type="Proteomes" id="UP000001950">
    <property type="component" value="Chromosome 3"/>
</dbReference>
<accession>Q4UBF9</accession>
<name>Q4UBF9_THEAN</name>
<feature type="compositionally biased region" description="Basic and acidic residues" evidence="1">
    <location>
        <begin position="16"/>
        <end position="25"/>
    </location>
</feature>
<dbReference type="RefSeq" id="XP_955318.1">
    <property type="nucleotide sequence ID" value="XM_950225.1"/>
</dbReference>
<feature type="transmembrane region" description="Helical" evidence="2">
    <location>
        <begin position="163"/>
        <end position="182"/>
    </location>
</feature>
<proteinExistence type="predicted"/>
<dbReference type="EMBL" id="CR940352">
    <property type="protein sequence ID" value="CAI75842.1"/>
    <property type="molecule type" value="Genomic_DNA"/>
</dbReference>
<dbReference type="VEuPathDB" id="PiroplasmaDB:TA18645"/>
<evidence type="ECO:0000256" key="1">
    <source>
        <dbReference type="SAM" id="MobiDB-lite"/>
    </source>
</evidence>
<keyword evidence="4" id="KW-1185">Reference proteome</keyword>
<evidence type="ECO:0000313" key="3">
    <source>
        <dbReference type="EMBL" id="CAI75842.1"/>
    </source>
</evidence>
<sequence length="529" mass="55279">MGNWGTYHKKSCKGGNEPKPDKGTTEKCGCQGNGGTNLSAIKLYLHNTTIKAATDGLEAITTIKITKGGSDHNGNIETISTGTTLRKDGGTQIKTDTQLQVGDILNLSGQGTATGDTITINGTIIVTKAGTLGGTITLKGLLAGTLMLLVVILVSLYPKVVLLSMPQIPVILPLMVSLLVVLQDLTSINEQITITVSKITKDKVKSLEADNDPLKIDTQLKTNDTLKLLGTATANTIKNLTVTGTITIGGSGNLEGGLNFTGDVEGNLQFQNATDDGVTVQSGSNTLTLSDTKLTALKNTNFSLTSDNKRALIYDLVTKNTITVGIKTSSTAKVKLSGLSLIPACITITGSKGLEGNITDVTFAQSNSTTIKEHTGLNMNLTSLTTANVEITKINVKSLTSGNNLQTSTELAKNDTLNLTITGGTNTTLTGTITVTKKGNLSGNLSLAGGITGSISGLSDASGSGTLTATNVSITELKYDSYEFHVNHQATRCCYWGGKHIPPWFGPATSDAVTKANLNLKDLKMDLEL</sequence>
<organism evidence="3 4">
    <name type="scientific">Theileria annulata</name>
    <dbReference type="NCBI Taxonomy" id="5874"/>
    <lineage>
        <taxon>Eukaryota</taxon>
        <taxon>Sar</taxon>
        <taxon>Alveolata</taxon>
        <taxon>Apicomplexa</taxon>
        <taxon>Aconoidasida</taxon>
        <taxon>Piroplasmida</taxon>
        <taxon>Theileriidae</taxon>
        <taxon>Theileria</taxon>
    </lineage>
</organism>
<gene>
    <name evidence="3" type="ORF">TA18645</name>
</gene>
<keyword evidence="2" id="KW-0812">Transmembrane</keyword>
<dbReference type="KEGG" id="tan:TA18645"/>
<dbReference type="InParanoid" id="Q4UBF9"/>